<dbReference type="AlphaFoldDB" id="A0AAV7VT44"/>
<evidence type="ECO:0000313" key="3">
    <source>
        <dbReference type="Proteomes" id="UP001066276"/>
    </source>
</evidence>
<keyword evidence="3" id="KW-1185">Reference proteome</keyword>
<feature type="region of interest" description="Disordered" evidence="1">
    <location>
        <begin position="196"/>
        <end position="223"/>
    </location>
</feature>
<name>A0AAV7VT44_PLEWA</name>
<accession>A0AAV7VT44</accession>
<organism evidence="2 3">
    <name type="scientific">Pleurodeles waltl</name>
    <name type="common">Iberian ribbed newt</name>
    <dbReference type="NCBI Taxonomy" id="8319"/>
    <lineage>
        <taxon>Eukaryota</taxon>
        <taxon>Metazoa</taxon>
        <taxon>Chordata</taxon>
        <taxon>Craniata</taxon>
        <taxon>Vertebrata</taxon>
        <taxon>Euteleostomi</taxon>
        <taxon>Amphibia</taxon>
        <taxon>Batrachia</taxon>
        <taxon>Caudata</taxon>
        <taxon>Salamandroidea</taxon>
        <taxon>Salamandridae</taxon>
        <taxon>Pleurodelinae</taxon>
        <taxon>Pleurodeles</taxon>
    </lineage>
</organism>
<protein>
    <submittedName>
        <fullName evidence="2">Uncharacterized protein</fullName>
    </submittedName>
</protein>
<evidence type="ECO:0000256" key="1">
    <source>
        <dbReference type="SAM" id="MobiDB-lite"/>
    </source>
</evidence>
<evidence type="ECO:0000313" key="2">
    <source>
        <dbReference type="EMBL" id="KAJ1203190.1"/>
    </source>
</evidence>
<reference evidence="2" key="1">
    <citation type="journal article" date="2022" name="bioRxiv">
        <title>Sequencing and chromosome-scale assembly of the giantPleurodeles waltlgenome.</title>
        <authorList>
            <person name="Brown T."/>
            <person name="Elewa A."/>
            <person name="Iarovenko S."/>
            <person name="Subramanian E."/>
            <person name="Araus A.J."/>
            <person name="Petzold A."/>
            <person name="Susuki M."/>
            <person name="Suzuki K.-i.T."/>
            <person name="Hayashi T."/>
            <person name="Toyoda A."/>
            <person name="Oliveira C."/>
            <person name="Osipova E."/>
            <person name="Leigh N.D."/>
            <person name="Simon A."/>
            <person name="Yun M.H."/>
        </authorList>
    </citation>
    <scope>NUCLEOTIDE SEQUENCE</scope>
    <source>
        <strain evidence="2">20211129_DDA</strain>
        <tissue evidence="2">Liver</tissue>
    </source>
</reference>
<dbReference type="PANTHER" id="PTHR19446">
    <property type="entry name" value="REVERSE TRANSCRIPTASES"/>
    <property type="match status" value="1"/>
</dbReference>
<sequence>MLAWFFNRIRPPTIILSLGGPHGERFLGQACANLLLRDQMKNIYSSPKREASHQMCRYLDGLRLPQLVKAQTKELEGEVMLEELQETLGAMPHRKTPGPNCLPVEFYRTYSASVLSRLSETLCEAHREGTLPAHMREALIVIIPKPRKDPVDPSSYRPLSILYVDLEWSEEEGMSEEEVEVQFLEPKRPLKVYGKGDGEAEVQHRHAGEEERTQLRGEVIRVG</sequence>
<comment type="caution">
    <text evidence="2">The sequence shown here is derived from an EMBL/GenBank/DDBJ whole genome shotgun (WGS) entry which is preliminary data.</text>
</comment>
<gene>
    <name evidence="2" type="ORF">NDU88_006983</name>
</gene>
<dbReference type="Proteomes" id="UP001066276">
    <property type="component" value="Chromosome 2_1"/>
</dbReference>
<dbReference type="EMBL" id="JANPWB010000003">
    <property type="protein sequence ID" value="KAJ1203190.1"/>
    <property type="molecule type" value="Genomic_DNA"/>
</dbReference>
<proteinExistence type="predicted"/>